<dbReference type="EMBL" id="VLNR01000044">
    <property type="protein sequence ID" value="TSE06570.1"/>
    <property type="molecule type" value="Genomic_DNA"/>
</dbReference>
<dbReference type="OrthoDB" id="1049190at2"/>
<feature type="chain" id="PRO_5021962128" evidence="1">
    <location>
        <begin position="19"/>
        <end position="312"/>
    </location>
</feature>
<evidence type="ECO:0000313" key="3">
    <source>
        <dbReference type="Proteomes" id="UP000318833"/>
    </source>
</evidence>
<dbReference type="Proteomes" id="UP000318833">
    <property type="component" value="Unassembled WGS sequence"/>
</dbReference>
<reference evidence="2 3" key="1">
    <citation type="submission" date="2019-07" db="EMBL/GenBank/DDBJ databases">
        <title>The draft genome sequence of Aquimarina algiphila M91.</title>
        <authorList>
            <person name="Meng X."/>
        </authorList>
    </citation>
    <scope>NUCLEOTIDE SEQUENCE [LARGE SCALE GENOMIC DNA]</scope>
    <source>
        <strain evidence="2 3">M91</strain>
    </source>
</reference>
<keyword evidence="1" id="KW-0732">Signal</keyword>
<gene>
    <name evidence="2" type="ORF">FOF46_19075</name>
</gene>
<evidence type="ECO:0000313" key="2">
    <source>
        <dbReference type="EMBL" id="TSE06570.1"/>
    </source>
</evidence>
<protein>
    <submittedName>
        <fullName evidence="2">Uncharacterized protein</fullName>
    </submittedName>
</protein>
<comment type="caution">
    <text evidence="2">The sequence shown here is derived from an EMBL/GenBank/DDBJ whole genome shotgun (WGS) entry which is preliminary data.</text>
</comment>
<keyword evidence="3" id="KW-1185">Reference proteome</keyword>
<name>A0A554VGQ2_9FLAO</name>
<dbReference type="RefSeq" id="WP_109434343.1">
    <property type="nucleotide sequence ID" value="NZ_CANLFO010000012.1"/>
</dbReference>
<dbReference type="AlphaFoldDB" id="A0A554VGQ2"/>
<sequence>MKRVLYIMLFFVATSLVAQEKSNNDGISLAAYVPRQVEGIPASAKKMLLNRLAQIITKNGISENPYNSRFILAPNVSVLSKDITATAPPKTALNLNVTLYIGDGVSGTLFASQSIELKGVGNNETKAYISAIKRLSPKNPEILEFVEKGKEKIIEYYNSNCSNILKKAAALEAQNEFDEALVILTNVPEASTCFNKVKSKIKVLYQKSIDRDCKQKLTEASAIWAANQDINAANEAGAILSTIEPQGACYGKVKSLYAKIAARVKDLSDRDWNYQLKVLDLKKTYIKAARDVGVAYGKNQPQNVKYNVRGWY</sequence>
<organism evidence="2 3">
    <name type="scientific">Aquimarina algiphila</name>
    <dbReference type="NCBI Taxonomy" id="2047982"/>
    <lineage>
        <taxon>Bacteria</taxon>
        <taxon>Pseudomonadati</taxon>
        <taxon>Bacteroidota</taxon>
        <taxon>Flavobacteriia</taxon>
        <taxon>Flavobacteriales</taxon>
        <taxon>Flavobacteriaceae</taxon>
        <taxon>Aquimarina</taxon>
    </lineage>
</organism>
<feature type="signal peptide" evidence="1">
    <location>
        <begin position="1"/>
        <end position="18"/>
    </location>
</feature>
<evidence type="ECO:0000256" key="1">
    <source>
        <dbReference type="SAM" id="SignalP"/>
    </source>
</evidence>
<accession>A0A554VGQ2</accession>
<proteinExistence type="predicted"/>